<dbReference type="Gene3D" id="3.90.1200.10">
    <property type="match status" value="1"/>
</dbReference>
<sequence length="392" mass="44829">MVSIIFWDIQGNRIEDTLPDEEQVDILHSVTEVLPDAPVILRELRKVAQTDILKLHQLGQNHFFVFDATMSDGAHYIVRVARFSDPTELSYLRDKVQRECEILKWMGSLDALPVPKLILCDATSSSPPFMITNKCEGIQVIYGFGTLSEGAKMRNLRSFARFAIAMFQAKCPQQIGSIMRFSSNSESTRNSESTNVEIGPVVAYRKTETPSQCFSSAQEYIRWLIACKQNRANSIANVKPILRRAEAIFAQETKRQDEEQLRCIPWHGDAVSHNILIDSSGEITGVIDWEFHMILPAYLAVDYPSWITYDGLQDPKFFPTTGQFSPFWPTSKQEATTLRQKYDEIVKKLDHAYYLSLKKGQIARLIMQWLIADEDRECEKLGNWLDSLSMSR</sequence>
<dbReference type="SUPFAM" id="SSF56112">
    <property type="entry name" value="Protein kinase-like (PK-like)"/>
    <property type="match status" value="1"/>
</dbReference>
<comment type="caution">
    <text evidence="2">The sequence shown here is derived from an EMBL/GenBank/DDBJ whole genome shotgun (WGS) entry which is preliminary data.</text>
</comment>
<reference evidence="2 3" key="1">
    <citation type="submission" date="2016-08" db="EMBL/GenBank/DDBJ databases">
        <authorList>
            <consortium name="Lentinula edodes genome sequencing consortium"/>
            <person name="Sakamoto Y."/>
            <person name="Nakade K."/>
            <person name="Sato S."/>
            <person name="Yoshida Y."/>
            <person name="Miyazaki K."/>
            <person name="Natsume S."/>
            <person name="Konno N."/>
        </authorList>
    </citation>
    <scope>NUCLEOTIDE SEQUENCE [LARGE SCALE GENOMIC DNA]</scope>
    <source>
        <strain evidence="2 3">NBRC 111202</strain>
    </source>
</reference>
<dbReference type="Proteomes" id="UP000188533">
    <property type="component" value="Unassembled WGS sequence"/>
</dbReference>
<dbReference type="PANTHER" id="PTHR21310">
    <property type="entry name" value="AMINOGLYCOSIDE PHOSPHOTRANSFERASE-RELATED-RELATED"/>
    <property type="match status" value="1"/>
</dbReference>
<proteinExistence type="predicted"/>
<reference evidence="2 3" key="2">
    <citation type="submission" date="2017-02" db="EMBL/GenBank/DDBJ databases">
        <title>A genome survey and senescence transcriptome analysis in Lentinula edodes.</title>
        <authorList>
            <person name="Sakamoto Y."/>
            <person name="Nakade K."/>
            <person name="Sato S."/>
            <person name="Yoshida Y."/>
            <person name="Miyazaki K."/>
            <person name="Natsume S."/>
            <person name="Konno N."/>
        </authorList>
    </citation>
    <scope>NUCLEOTIDE SEQUENCE [LARGE SCALE GENOMIC DNA]</scope>
    <source>
        <strain evidence="2 3">NBRC 111202</strain>
    </source>
</reference>
<dbReference type="EMBL" id="BDGU01000361">
    <property type="protein sequence ID" value="GAW06903.1"/>
    <property type="molecule type" value="Genomic_DNA"/>
</dbReference>
<dbReference type="InterPro" id="IPR002575">
    <property type="entry name" value="Aminoglycoside_PTrfase"/>
</dbReference>
<gene>
    <name evidence="2" type="ORF">LENED_008858</name>
</gene>
<dbReference type="InterPro" id="IPR011009">
    <property type="entry name" value="Kinase-like_dom_sf"/>
</dbReference>
<dbReference type="InterPro" id="IPR051678">
    <property type="entry name" value="AGP_Transferase"/>
</dbReference>
<organism evidence="2 3">
    <name type="scientific">Lentinula edodes</name>
    <name type="common">Shiitake mushroom</name>
    <name type="synonym">Lentinus edodes</name>
    <dbReference type="NCBI Taxonomy" id="5353"/>
    <lineage>
        <taxon>Eukaryota</taxon>
        <taxon>Fungi</taxon>
        <taxon>Dikarya</taxon>
        <taxon>Basidiomycota</taxon>
        <taxon>Agaricomycotina</taxon>
        <taxon>Agaricomycetes</taxon>
        <taxon>Agaricomycetidae</taxon>
        <taxon>Agaricales</taxon>
        <taxon>Marasmiineae</taxon>
        <taxon>Omphalotaceae</taxon>
        <taxon>Lentinula</taxon>
    </lineage>
</organism>
<dbReference type="PANTHER" id="PTHR21310:SF13">
    <property type="entry name" value="AMINOGLYCOSIDE PHOSPHOTRANSFERASE DOMAIN-CONTAINING PROTEIN"/>
    <property type="match status" value="1"/>
</dbReference>
<keyword evidence="3" id="KW-1185">Reference proteome</keyword>
<dbReference type="AlphaFoldDB" id="A0A1Q3EI52"/>
<accession>A0A1Q3EI52</accession>
<evidence type="ECO:0000313" key="3">
    <source>
        <dbReference type="Proteomes" id="UP000188533"/>
    </source>
</evidence>
<evidence type="ECO:0000259" key="1">
    <source>
        <dbReference type="Pfam" id="PF01636"/>
    </source>
</evidence>
<protein>
    <recommendedName>
        <fullName evidence="1">Aminoglycoside phosphotransferase domain-containing protein</fullName>
    </recommendedName>
</protein>
<feature type="domain" description="Aminoglycoside phosphotransferase" evidence="1">
    <location>
        <begin position="72"/>
        <end position="294"/>
    </location>
</feature>
<evidence type="ECO:0000313" key="2">
    <source>
        <dbReference type="EMBL" id="GAW06903.1"/>
    </source>
</evidence>
<dbReference type="Pfam" id="PF01636">
    <property type="entry name" value="APH"/>
    <property type="match status" value="1"/>
</dbReference>
<name>A0A1Q3EI52_LENED</name>